<dbReference type="GO" id="GO:0009451">
    <property type="term" value="P:RNA modification"/>
    <property type="evidence" value="ECO:0000318"/>
    <property type="project" value="GO_Central"/>
</dbReference>
<dbReference type="EMBL" id="KI394661">
    <property type="protein sequence ID" value="ERN01951.1"/>
    <property type="molecule type" value="Genomic_DNA"/>
</dbReference>
<dbReference type="AlphaFoldDB" id="W1P2Y3"/>
<dbReference type="Proteomes" id="UP000017836">
    <property type="component" value="Unassembled WGS sequence"/>
</dbReference>
<dbReference type="FunFam" id="1.25.40.10:FF:000366">
    <property type="entry name" value="Pentatricopeptide (PPR) repeat-containing protein"/>
    <property type="match status" value="1"/>
</dbReference>
<feature type="repeat" description="PPR" evidence="2">
    <location>
        <begin position="176"/>
        <end position="210"/>
    </location>
</feature>
<keyword evidence="1" id="KW-0677">Repeat</keyword>
<evidence type="ECO:0000256" key="2">
    <source>
        <dbReference type="PROSITE-ProRule" id="PRU00708"/>
    </source>
</evidence>
<dbReference type="Pfam" id="PF13041">
    <property type="entry name" value="PPR_2"/>
    <property type="match status" value="2"/>
</dbReference>
<protein>
    <recommendedName>
        <fullName evidence="5">DYW domain-containing protein</fullName>
    </recommendedName>
</protein>
<evidence type="ECO:0000313" key="4">
    <source>
        <dbReference type="Proteomes" id="UP000017836"/>
    </source>
</evidence>
<dbReference type="PROSITE" id="PS51375">
    <property type="entry name" value="PPR"/>
    <property type="match status" value="4"/>
</dbReference>
<dbReference type="InterPro" id="IPR046848">
    <property type="entry name" value="E_motif"/>
</dbReference>
<dbReference type="PANTHER" id="PTHR47926">
    <property type="entry name" value="PENTATRICOPEPTIDE REPEAT-CONTAINING PROTEIN"/>
    <property type="match status" value="1"/>
</dbReference>
<dbReference type="GO" id="GO:0003723">
    <property type="term" value="F:RNA binding"/>
    <property type="evidence" value="ECO:0000318"/>
    <property type="project" value="GO_Central"/>
</dbReference>
<dbReference type="HOGENOM" id="CLU_002706_15_1_1"/>
<dbReference type="eggNOG" id="KOG4197">
    <property type="taxonomic scope" value="Eukaryota"/>
</dbReference>
<accession>W1P2Y3</accession>
<dbReference type="InterPro" id="IPR002885">
    <property type="entry name" value="PPR_rpt"/>
</dbReference>
<proteinExistence type="predicted"/>
<dbReference type="Pfam" id="PF01535">
    <property type="entry name" value="PPR"/>
    <property type="match status" value="5"/>
</dbReference>
<dbReference type="Gramene" id="ERN01951">
    <property type="protein sequence ID" value="ERN01951"/>
    <property type="gene ID" value="AMTR_s00045p00048330"/>
</dbReference>
<gene>
    <name evidence="3" type="ORF">AMTR_s00045p00048330</name>
</gene>
<evidence type="ECO:0000313" key="3">
    <source>
        <dbReference type="EMBL" id="ERN01951.1"/>
    </source>
</evidence>
<keyword evidence="4" id="KW-1185">Reference proteome</keyword>
<dbReference type="NCBIfam" id="TIGR00756">
    <property type="entry name" value="PPR"/>
    <property type="match status" value="4"/>
</dbReference>
<evidence type="ECO:0000256" key="1">
    <source>
        <dbReference type="ARBA" id="ARBA00022737"/>
    </source>
</evidence>
<organism evidence="3 4">
    <name type="scientific">Amborella trichopoda</name>
    <dbReference type="NCBI Taxonomy" id="13333"/>
    <lineage>
        <taxon>Eukaryota</taxon>
        <taxon>Viridiplantae</taxon>
        <taxon>Streptophyta</taxon>
        <taxon>Embryophyta</taxon>
        <taxon>Tracheophyta</taxon>
        <taxon>Spermatophyta</taxon>
        <taxon>Magnoliopsida</taxon>
        <taxon>Amborellales</taxon>
        <taxon>Amborellaceae</taxon>
        <taxon>Amborella</taxon>
    </lineage>
</organism>
<dbReference type="FunFam" id="1.25.40.10:FF:000073">
    <property type="entry name" value="Pentatricopeptide repeat-containing protein chloroplastic"/>
    <property type="match status" value="1"/>
</dbReference>
<dbReference type="OMA" id="QQGFEME"/>
<reference evidence="4" key="1">
    <citation type="journal article" date="2013" name="Science">
        <title>The Amborella genome and the evolution of flowering plants.</title>
        <authorList>
            <consortium name="Amborella Genome Project"/>
        </authorList>
    </citation>
    <scope>NUCLEOTIDE SEQUENCE [LARGE SCALE GENOMIC DNA]</scope>
</reference>
<feature type="repeat" description="PPR" evidence="2">
    <location>
        <begin position="277"/>
        <end position="311"/>
    </location>
</feature>
<dbReference type="FunFam" id="1.25.40.10:FF:000343">
    <property type="entry name" value="Pentatricopeptide repeat-containing protein At3g58590"/>
    <property type="match status" value="1"/>
</dbReference>
<name>W1P2Y3_AMBTC</name>
<feature type="repeat" description="PPR" evidence="2">
    <location>
        <begin position="378"/>
        <end position="412"/>
    </location>
</feature>
<dbReference type="Pfam" id="PF20431">
    <property type="entry name" value="E_motif"/>
    <property type="match status" value="1"/>
</dbReference>
<dbReference type="FunFam" id="1.25.40.10:FF:000031">
    <property type="entry name" value="Pentatricopeptide repeat-containing protein mitochondrial"/>
    <property type="match status" value="1"/>
</dbReference>
<dbReference type="InterPro" id="IPR046960">
    <property type="entry name" value="PPR_At4g14850-like_plant"/>
</dbReference>
<evidence type="ECO:0008006" key="5">
    <source>
        <dbReference type="Google" id="ProtNLM"/>
    </source>
</evidence>
<feature type="repeat" description="PPR" evidence="2">
    <location>
        <begin position="515"/>
        <end position="549"/>
    </location>
</feature>
<dbReference type="Gene3D" id="1.25.40.10">
    <property type="entry name" value="Tetratricopeptide repeat domain"/>
    <property type="match status" value="5"/>
</dbReference>
<dbReference type="InterPro" id="IPR011990">
    <property type="entry name" value="TPR-like_helical_dom_sf"/>
</dbReference>
<sequence>MLRAGFRPDQFTFASAVRACSGLNAVELGRQMHCHLLKSEFGYDPFSQNSLIAMYAKFSMIVEAYTVFDRTVNKDLVSWSTMIAGLAQQRFEFKAILLFRDMHLVGVSANEFVFGSIFMACSCISFLDQGRQIHGLCLKYGFGVNAFVGCSLSSLYAKCGSLGCAEKVFYQIRNPDLASWNAMLVGYAQGGGINEAIMFFSQMRHHGMRPDEISVRCLLGGCMDAMALFQGQQIHTFIIKMNFSKDISVCNTLLTMYTNCSSLSGASLVFESMILRDLVSWNAMIAAYLKHDHGPEVLRLLRLLHSAGMKPDQFTMGSGIGACADLAALEPGNQIHGYVNKIGLGSDLSISNALIDLYSKCGSLEDAHKVFTWMSDPDVVSWSSLVVGYAQYGYGEEALHLFSKMQDLGIKPNHITLVGVLSACSRIGLIDVGAHVFRNMERDHGIVPTREHYACMVDLFGRAGHLKEAEDFISRMPFEPDPIVWKTLLAACRTHGNLELGKRAAENILNLDPSNSSAFVLLSNMYARSNSWEEVARLRKLMKSRGVRKDPGLSWIKVKDKVHVFVSEDGNHPQMEDVYVVSLELSLHMREAGYAPDLGFALDNP</sequence>